<evidence type="ECO:0000313" key="4">
    <source>
        <dbReference type="Proteomes" id="UP000819052"/>
    </source>
</evidence>
<sequence>MKTAIMEWTGYLASIAGLLIVLLTFDRTDWAWPAGGAVLVLLGLLLIYRSKRRRRSDDGYPDDCGLSIADDVADAMDGD</sequence>
<feature type="transmembrane region" description="Helical" evidence="2">
    <location>
        <begin position="5"/>
        <end position="24"/>
    </location>
</feature>
<keyword evidence="2" id="KW-0472">Membrane</keyword>
<feature type="region of interest" description="Disordered" evidence="1">
    <location>
        <begin position="53"/>
        <end position="79"/>
    </location>
</feature>
<organism evidence="3 4">
    <name type="scientific">Massilia aquatica</name>
    <dbReference type="NCBI Taxonomy" id="2609000"/>
    <lineage>
        <taxon>Bacteria</taxon>
        <taxon>Pseudomonadati</taxon>
        <taxon>Pseudomonadota</taxon>
        <taxon>Betaproteobacteria</taxon>
        <taxon>Burkholderiales</taxon>
        <taxon>Oxalobacteraceae</taxon>
        <taxon>Telluria group</taxon>
        <taxon>Massilia</taxon>
    </lineage>
</organism>
<keyword evidence="2" id="KW-1133">Transmembrane helix</keyword>
<dbReference type="Proteomes" id="UP000819052">
    <property type="component" value="Unassembled WGS sequence"/>
</dbReference>
<reference evidence="3 4" key="1">
    <citation type="submission" date="2019-09" db="EMBL/GenBank/DDBJ databases">
        <title>Taxonomy of Antarctic Massilia spp.: description of Massilia rubra sp. nov., Massilia aquatica sp. nov., Massilia mucilaginosa sp. nov., Massilia frigida sp. nov. isolated from streams, lakes and regoliths.</title>
        <authorList>
            <person name="Holochova P."/>
            <person name="Sedlacek I."/>
            <person name="Kralova S."/>
            <person name="Maslanova I."/>
            <person name="Busse H.-J."/>
            <person name="Stankova E."/>
            <person name="Vrbovska V."/>
            <person name="Kovarovic V."/>
            <person name="Bartak M."/>
            <person name="Svec P."/>
            <person name="Pantucek R."/>
        </authorList>
    </citation>
    <scope>NUCLEOTIDE SEQUENCE [LARGE SCALE GENOMIC DNA]</scope>
    <source>
        <strain evidence="3 4">CCM 8693</strain>
    </source>
</reference>
<keyword evidence="2" id="KW-0812">Transmembrane</keyword>
<evidence type="ECO:0000256" key="1">
    <source>
        <dbReference type="SAM" id="MobiDB-lite"/>
    </source>
</evidence>
<dbReference type="RefSeq" id="WP_167079640.1">
    <property type="nucleotide sequence ID" value="NZ_VVIW01000022.1"/>
</dbReference>
<keyword evidence="4" id="KW-1185">Reference proteome</keyword>
<proteinExistence type="predicted"/>
<accession>A0ABX0M9J9</accession>
<comment type="caution">
    <text evidence="3">The sequence shown here is derived from an EMBL/GenBank/DDBJ whole genome shotgun (WGS) entry which is preliminary data.</text>
</comment>
<evidence type="ECO:0000256" key="2">
    <source>
        <dbReference type="SAM" id="Phobius"/>
    </source>
</evidence>
<evidence type="ECO:0008006" key="5">
    <source>
        <dbReference type="Google" id="ProtNLM"/>
    </source>
</evidence>
<gene>
    <name evidence="3" type="ORF">F1609_26365</name>
</gene>
<dbReference type="EMBL" id="VVIW01000022">
    <property type="protein sequence ID" value="NHZ43662.1"/>
    <property type="molecule type" value="Genomic_DNA"/>
</dbReference>
<protein>
    <recommendedName>
        <fullName evidence="5">LPXTG cell wall anchor domain-containing protein</fullName>
    </recommendedName>
</protein>
<evidence type="ECO:0000313" key="3">
    <source>
        <dbReference type="EMBL" id="NHZ43662.1"/>
    </source>
</evidence>
<name>A0ABX0M9J9_9BURK</name>
<feature type="transmembrane region" description="Helical" evidence="2">
    <location>
        <begin position="30"/>
        <end position="48"/>
    </location>
</feature>